<gene>
    <name evidence="1" type="ORF">ACFQDM_12125</name>
</gene>
<dbReference type="RefSeq" id="WP_377379404.1">
    <property type="nucleotide sequence ID" value="NZ_JBHSSW010000015.1"/>
</dbReference>
<organism evidence="1 2">
    <name type="scientific">Ponticaulis profundi</name>
    <dbReference type="NCBI Taxonomy" id="2665222"/>
    <lineage>
        <taxon>Bacteria</taxon>
        <taxon>Pseudomonadati</taxon>
        <taxon>Pseudomonadota</taxon>
        <taxon>Alphaproteobacteria</taxon>
        <taxon>Hyphomonadales</taxon>
        <taxon>Hyphomonadaceae</taxon>
        <taxon>Ponticaulis</taxon>
    </lineage>
</organism>
<dbReference type="Proteomes" id="UP001596303">
    <property type="component" value="Unassembled WGS sequence"/>
</dbReference>
<protein>
    <submittedName>
        <fullName evidence="1">Uncharacterized protein</fullName>
    </submittedName>
</protein>
<keyword evidence="2" id="KW-1185">Reference proteome</keyword>
<reference evidence="2" key="1">
    <citation type="journal article" date="2019" name="Int. J. Syst. Evol. Microbiol.">
        <title>The Global Catalogue of Microorganisms (GCM) 10K type strain sequencing project: providing services to taxonomists for standard genome sequencing and annotation.</title>
        <authorList>
            <consortium name="The Broad Institute Genomics Platform"/>
            <consortium name="The Broad Institute Genome Sequencing Center for Infectious Disease"/>
            <person name="Wu L."/>
            <person name="Ma J."/>
        </authorList>
    </citation>
    <scope>NUCLEOTIDE SEQUENCE [LARGE SCALE GENOMIC DNA]</scope>
    <source>
        <strain evidence="2">CGMCC-1.15741</strain>
    </source>
</reference>
<comment type="caution">
    <text evidence="1">The sequence shown here is derived from an EMBL/GenBank/DDBJ whole genome shotgun (WGS) entry which is preliminary data.</text>
</comment>
<sequence length="148" mass="15512">MKRLLAGLATAGLVGSGASPATEFTWLETLSLESHLGDRTNATILASDFVSRAYSLCAVGSYTSELPAGYETAQRQLDGAGLLPVDEGSGLIFSVDANQQIKDVLTLSVWPDTVMLKVGEPVCIPAPSAELDLSRRGSSIVLELQESG</sequence>
<accession>A0ABW1SC36</accession>
<proteinExistence type="predicted"/>
<evidence type="ECO:0000313" key="1">
    <source>
        <dbReference type="EMBL" id="MFC6198832.1"/>
    </source>
</evidence>
<evidence type="ECO:0000313" key="2">
    <source>
        <dbReference type="Proteomes" id="UP001596303"/>
    </source>
</evidence>
<name>A0ABW1SC36_9PROT</name>
<dbReference type="EMBL" id="JBHSSW010000015">
    <property type="protein sequence ID" value="MFC6198832.1"/>
    <property type="molecule type" value="Genomic_DNA"/>
</dbReference>